<dbReference type="Gene3D" id="3.10.350.10">
    <property type="entry name" value="LysM domain"/>
    <property type="match status" value="1"/>
</dbReference>
<gene>
    <name evidence="4" type="ORF">CFN78_05035</name>
</gene>
<feature type="compositionally biased region" description="Basic and acidic residues" evidence="1">
    <location>
        <begin position="1"/>
        <end position="10"/>
    </location>
</feature>
<dbReference type="Proteomes" id="UP000242444">
    <property type="component" value="Unassembled WGS sequence"/>
</dbReference>
<keyword evidence="2" id="KW-0472">Membrane</keyword>
<accession>A0A263D9H1</accession>
<name>A0A263D9H1_9PSEU</name>
<protein>
    <recommendedName>
        <fullName evidence="3">LysM domain-containing protein</fullName>
    </recommendedName>
</protein>
<comment type="caution">
    <text evidence="4">The sequence shown here is derived from an EMBL/GenBank/DDBJ whole genome shotgun (WGS) entry which is preliminary data.</text>
</comment>
<dbReference type="InParanoid" id="A0A263D9H1"/>
<feature type="domain" description="LysM" evidence="3">
    <location>
        <begin position="106"/>
        <end position="152"/>
    </location>
</feature>
<proteinExistence type="predicted"/>
<evidence type="ECO:0000259" key="3">
    <source>
        <dbReference type="Pfam" id="PF01476"/>
    </source>
</evidence>
<keyword evidence="5" id="KW-1185">Reference proteome</keyword>
<evidence type="ECO:0000256" key="1">
    <source>
        <dbReference type="SAM" id="MobiDB-lite"/>
    </source>
</evidence>
<evidence type="ECO:0000313" key="5">
    <source>
        <dbReference type="Proteomes" id="UP000242444"/>
    </source>
</evidence>
<keyword evidence="2" id="KW-0812">Transmembrane</keyword>
<feature type="transmembrane region" description="Helical" evidence="2">
    <location>
        <begin position="69"/>
        <end position="88"/>
    </location>
</feature>
<dbReference type="EMBL" id="NKYE01000002">
    <property type="protein sequence ID" value="OZM74658.1"/>
    <property type="molecule type" value="Genomic_DNA"/>
</dbReference>
<dbReference type="InterPro" id="IPR018392">
    <property type="entry name" value="LysM"/>
</dbReference>
<organism evidence="4 5">
    <name type="scientific">Amycolatopsis antarctica</name>
    <dbReference type="NCBI Taxonomy" id="1854586"/>
    <lineage>
        <taxon>Bacteria</taxon>
        <taxon>Bacillati</taxon>
        <taxon>Actinomycetota</taxon>
        <taxon>Actinomycetes</taxon>
        <taxon>Pseudonocardiales</taxon>
        <taxon>Pseudonocardiaceae</taxon>
        <taxon>Amycolatopsis</taxon>
    </lineage>
</organism>
<dbReference type="AlphaFoldDB" id="A0A263D9H1"/>
<sequence length="162" mass="16752">MPQRPGRDGRATSGVPEQRLRPLRPVSPHGPVRRGEVRRPPTRVRVVAGRGRAARPACAPRRMAPRWGWLLLLGLAVFAAVVGLGVLAQSVPAASGVPEETALVSVAPGETLWEVASRYAPDSEPASVVRRIEELNGLAGSGVSPGMAIAVPVQGGAAVSAG</sequence>
<evidence type="ECO:0000313" key="4">
    <source>
        <dbReference type="EMBL" id="OZM74658.1"/>
    </source>
</evidence>
<reference evidence="4 5" key="1">
    <citation type="submission" date="2017-07" db="EMBL/GenBank/DDBJ databases">
        <title>Amycolatopsis antarcticus sp. nov., isolated from the surface of an Antarcticus brown macroalga.</title>
        <authorList>
            <person name="Wang J."/>
            <person name="Leiva S."/>
            <person name="Huang J."/>
            <person name="Huang Y."/>
        </authorList>
    </citation>
    <scope>NUCLEOTIDE SEQUENCE [LARGE SCALE GENOMIC DNA]</scope>
    <source>
        <strain evidence="4 5">AU-G6</strain>
    </source>
</reference>
<dbReference type="Pfam" id="PF01476">
    <property type="entry name" value="LysM"/>
    <property type="match status" value="1"/>
</dbReference>
<feature type="region of interest" description="Disordered" evidence="1">
    <location>
        <begin position="1"/>
        <end position="38"/>
    </location>
</feature>
<dbReference type="InterPro" id="IPR036779">
    <property type="entry name" value="LysM_dom_sf"/>
</dbReference>
<evidence type="ECO:0000256" key="2">
    <source>
        <dbReference type="SAM" id="Phobius"/>
    </source>
</evidence>
<keyword evidence="2" id="KW-1133">Transmembrane helix</keyword>